<dbReference type="HOGENOM" id="CLU_1845796_0_0_1"/>
<dbReference type="PANTHER" id="PTHR14140:SF27">
    <property type="entry name" value="OS04G0289800 PROTEIN"/>
    <property type="match status" value="1"/>
</dbReference>
<protein>
    <recommendedName>
        <fullName evidence="4">YDG domain-containing protein</fullName>
    </recommendedName>
</protein>
<name>K5WNK0_PHACS</name>
<dbReference type="STRING" id="650164.K5WNK0"/>
<dbReference type="InterPro" id="IPR045134">
    <property type="entry name" value="UHRF1/2-like"/>
</dbReference>
<dbReference type="AlphaFoldDB" id="K5WNK0"/>
<reference evidence="5 6" key="1">
    <citation type="journal article" date="2012" name="BMC Genomics">
        <title>Comparative genomics of the white-rot fungi, Phanerochaete carnosa and P. chrysosporium, to elucidate the genetic basis of the distinct wood types they colonize.</title>
        <authorList>
            <person name="Suzuki H."/>
            <person name="MacDonald J."/>
            <person name="Syed K."/>
            <person name="Salamov A."/>
            <person name="Hori C."/>
            <person name="Aerts A."/>
            <person name="Henrissat B."/>
            <person name="Wiebenga A."/>
            <person name="vanKuyk P.A."/>
            <person name="Barry K."/>
            <person name="Lindquist E."/>
            <person name="LaButti K."/>
            <person name="Lapidus A."/>
            <person name="Lucas S."/>
            <person name="Coutinho P."/>
            <person name="Gong Y."/>
            <person name="Samejima M."/>
            <person name="Mahadevan R."/>
            <person name="Abou-Zaid M."/>
            <person name="de Vries R.P."/>
            <person name="Igarashi K."/>
            <person name="Yadav J.S."/>
            <person name="Grigoriev I.V."/>
            <person name="Master E.R."/>
        </authorList>
    </citation>
    <scope>NUCLEOTIDE SEQUENCE [LARGE SCALE GENOMIC DNA]</scope>
    <source>
        <strain evidence="5 6">HHB-10118-sp</strain>
    </source>
</reference>
<dbReference type="KEGG" id="pco:PHACADRAFT_247318"/>
<proteinExistence type="predicted"/>
<keyword evidence="1 2" id="KW-0539">Nucleus</keyword>
<dbReference type="PROSITE" id="PS51015">
    <property type="entry name" value="YDG"/>
    <property type="match status" value="1"/>
</dbReference>
<evidence type="ECO:0000256" key="3">
    <source>
        <dbReference type="SAM" id="MobiDB-lite"/>
    </source>
</evidence>
<dbReference type="Gene3D" id="2.30.280.10">
    <property type="entry name" value="SRA-YDG"/>
    <property type="match status" value="1"/>
</dbReference>
<dbReference type="SUPFAM" id="SSF88697">
    <property type="entry name" value="PUA domain-like"/>
    <property type="match status" value="1"/>
</dbReference>
<dbReference type="GO" id="GO:0061630">
    <property type="term" value="F:ubiquitin protein ligase activity"/>
    <property type="evidence" value="ECO:0007669"/>
    <property type="project" value="TreeGrafter"/>
</dbReference>
<sequence length="139" mass="15636">MGEGFTYTGAGGRDLKGTKEKPKNLRTAPQSCDQDFENRSNKALLKSVETKKPIRVIRGYKLESKYAPLEGYRYDGLYTVEKAWREKGLNPKGYLVCKFIFKRIEGQPPLSVYEDEAKGSDAISDIEEEGNDKDASDSD</sequence>
<dbReference type="OrthoDB" id="2270193at2759"/>
<keyword evidence="6" id="KW-1185">Reference proteome</keyword>
<feature type="compositionally biased region" description="Basic and acidic residues" evidence="3">
    <location>
        <begin position="13"/>
        <end position="23"/>
    </location>
</feature>
<feature type="region of interest" description="Disordered" evidence="3">
    <location>
        <begin position="112"/>
        <end position="139"/>
    </location>
</feature>
<dbReference type="InterPro" id="IPR015947">
    <property type="entry name" value="PUA-like_sf"/>
</dbReference>
<dbReference type="Proteomes" id="UP000008370">
    <property type="component" value="Unassembled WGS sequence"/>
</dbReference>
<dbReference type="GO" id="GO:0044027">
    <property type="term" value="P:negative regulation of gene expression via chromosomal CpG island methylation"/>
    <property type="evidence" value="ECO:0007669"/>
    <property type="project" value="TreeGrafter"/>
</dbReference>
<gene>
    <name evidence="5" type="ORF">PHACADRAFT_247318</name>
</gene>
<evidence type="ECO:0000256" key="1">
    <source>
        <dbReference type="ARBA" id="ARBA00023242"/>
    </source>
</evidence>
<evidence type="ECO:0000313" key="5">
    <source>
        <dbReference type="EMBL" id="EKM61020.1"/>
    </source>
</evidence>
<comment type="subcellular location">
    <subcellularLocation>
        <location evidence="2">Nucleus</location>
    </subcellularLocation>
</comment>
<dbReference type="SMART" id="SM00466">
    <property type="entry name" value="SRA"/>
    <property type="match status" value="1"/>
</dbReference>
<dbReference type="InterPro" id="IPR003105">
    <property type="entry name" value="SRA_YDG"/>
</dbReference>
<dbReference type="GO" id="GO:0005634">
    <property type="term" value="C:nucleus"/>
    <property type="evidence" value="ECO:0007669"/>
    <property type="project" value="UniProtKB-SubCell"/>
</dbReference>
<feature type="region of interest" description="Disordered" evidence="3">
    <location>
        <begin position="1"/>
        <end position="33"/>
    </location>
</feature>
<dbReference type="PANTHER" id="PTHR14140">
    <property type="entry name" value="E3 UBIQUITIN-PROTEIN LIGASE UHRF-RELATED"/>
    <property type="match status" value="1"/>
</dbReference>
<evidence type="ECO:0000259" key="4">
    <source>
        <dbReference type="PROSITE" id="PS51015"/>
    </source>
</evidence>
<dbReference type="EMBL" id="JH930468">
    <property type="protein sequence ID" value="EKM61020.1"/>
    <property type="molecule type" value="Genomic_DNA"/>
</dbReference>
<feature type="domain" description="YDG" evidence="4">
    <location>
        <begin position="1"/>
        <end position="103"/>
    </location>
</feature>
<dbReference type="InterPro" id="IPR036987">
    <property type="entry name" value="SRA-YDG_sf"/>
</dbReference>
<organism evidence="5 6">
    <name type="scientific">Phanerochaete carnosa (strain HHB-10118-sp)</name>
    <name type="common">White-rot fungus</name>
    <name type="synonym">Peniophora carnosa</name>
    <dbReference type="NCBI Taxonomy" id="650164"/>
    <lineage>
        <taxon>Eukaryota</taxon>
        <taxon>Fungi</taxon>
        <taxon>Dikarya</taxon>
        <taxon>Basidiomycota</taxon>
        <taxon>Agaricomycotina</taxon>
        <taxon>Agaricomycetes</taxon>
        <taxon>Polyporales</taxon>
        <taxon>Phanerochaetaceae</taxon>
        <taxon>Phanerochaete</taxon>
    </lineage>
</organism>
<dbReference type="RefSeq" id="XP_007390456.1">
    <property type="nucleotide sequence ID" value="XM_007390394.1"/>
</dbReference>
<dbReference type="InParanoid" id="K5WNK0"/>
<dbReference type="GeneID" id="18914053"/>
<dbReference type="Pfam" id="PF02182">
    <property type="entry name" value="SAD_SRA"/>
    <property type="match status" value="1"/>
</dbReference>
<evidence type="ECO:0000256" key="2">
    <source>
        <dbReference type="PROSITE-ProRule" id="PRU00358"/>
    </source>
</evidence>
<dbReference type="GO" id="GO:0016567">
    <property type="term" value="P:protein ubiquitination"/>
    <property type="evidence" value="ECO:0007669"/>
    <property type="project" value="TreeGrafter"/>
</dbReference>
<accession>K5WNK0</accession>
<evidence type="ECO:0000313" key="6">
    <source>
        <dbReference type="Proteomes" id="UP000008370"/>
    </source>
</evidence>